<accession>A0A7N5JK22</accession>
<dbReference type="InParanoid" id="A0A7N5JK22"/>
<evidence type="ECO:0000313" key="2">
    <source>
        <dbReference type="Proteomes" id="UP000008912"/>
    </source>
</evidence>
<keyword evidence="2" id="KW-1185">Reference proteome</keyword>
<dbReference type="Proteomes" id="UP000008912">
    <property type="component" value="Unassembled WGS sequence"/>
</dbReference>
<organism evidence="1 2">
    <name type="scientific">Ailuropoda melanoleuca</name>
    <name type="common">Giant panda</name>
    <dbReference type="NCBI Taxonomy" id="9646"/>
    <lineage>
        <taxon>Eukaryota</taxon>
        <taxon>Metazoa</taxon>
        <taxon>Chordata</taxon>
        <taxon>Craniata</taxon>
        <taxon>Vertebrata</taxon>
        <taxon>Euteleostomi</taxon>
        <taxon>Mammalia</taxon>
        <taxon>Eutheria</taxon>
        <taxon>Laurasiatheria</taxon>
        <taxon>Carnivora</taxon>
        <taxon>Caniformia</taxon>
        <taxon>Ursidae</taxon>
        <taxon>Ailuropoda</taxon>
    </lineage>
</organism>
<protein>
    <submittedName>
        <fullName evidence="1">Uncharacterized protein</fullName>
    </submittedName>
</protein>
<dbReference type="Ensembl" id="ENSAMET00000028642.1">
    <property type="protein sequence ID" value="ENSAMEP00000026536.1"/>
    <property type="gene ID" value="ENSAMEG00000026639.1"/>
</dbReference>
<reference evidence="1 2" key="1">
    <citation type="journal article" date="2010" name="Nature">
        <title>The sequence and de novo assembly of the giant panda genome.</title>
        <authorList>
            <person name="Li R."/>
            <person name="Fan W."/>
            <person name="Tian G."/>
            <person name="Zhu H."/>
            <person name="He L."/>
            <person name="Cai J."/>
            <person name="Huang Q."/>
            <person name="Cai Q."/>
            <person name="Li B."/>
            <person name="Bai Y."/>
            <person name="Zhang Z."/>
            <person name="Zhang Y."/>
            <person name="Wang W."/>
            <person name="Li J."/>
            <person name="Wei F."/>
            <person name="Li H."/>
            <person name="Jian M."/>
            <person name="Li J."/>
            <person name="Zhang Z."/>
            <person name="Nielsen R."/>
            <person name="Li D."/>
            <person name="Gu W."/>
            <person name="Yang Z."/>
            <person name="Xuan Z."/>
            <person name="Ryder O.A."/>
            <person name="Leung F.C."/>
            <person name="Zhou Y."/>
            <person name="Cao J."/>
            <person name="Sun X."/>
            <person name="Fu Y."/>
            <person name="Fang X."/>
            <person name="Guo X."/>
            <person name="Wang B."/>
            <person name="Hou R."/>
            <person name="Shen F."/>
            <person name="Mu B."/>
            <person name="Ni P."/>
            <person name="Lin R."/>
            <person name="Qian W."/>
            <person name="Wang G."/>
            <person name="Yu C."/>
            <person name="Nie W."/>
            <person name="Wang J."/>
            <person name="Wu Z."/>
            <person name="Liang H."/>
            <person name="Min J."/>
            <person name="Wu Q."/>
            <person name="Cheng S."/>
            <person name="Ruan J."/>
            <person name="Wang M."/>
            <person name="Shi Z."/>
            <person name="Wen M."/>
            <person name="Liu B."/>
            <person name="Ren X."/>
            <person name="Zheng H."/>
            <person name="Dong D."/>
            <person name="Cook K."/>
            <person name="Shan G."/>
            <person name="Zhang H."/>
            <person name="Kosiol C."/>
            <person name="Xie X."/>
            <person name="Lu Z."/>
            <person name="Zheng H."/>
            <person name="Li Y."/>
            <person name="Steiner C.C."/>
            <person name="Lam T.T."/>
            <person name="Lin S."/>
            <person name="Zhang Q."/>
            <person name="Li G."/>
            <person name="Tian J."/>
            <person name="Gong T."/>
            <person name="Liu H."/>
            <person name="Zhang D."/>
            <person name="Fang L."/>
            <person name="Ye C."/>
            <person name="Zhang J."/>
            <person name="Hu W."/>
            <person name="Xu A."/>
            <person name="Ren Y."/>
            <person name="Zhang G."/>
            <person name="Bruford M.W."/>
            <person name="Li Q."/>
            <person name="Ma L."/>
            <person name="Guo Y."/>
            <person name="An N."/>
            <person name="Hu Y."/>
            <person name="Zheng Y."/>
            <person name="Shi Y."/>
            <person name="Li Z."/>
            <person name="Liu Q."/>
            <person name="Chen Y."/>
            <person name="Zhao J."/>
            <person name="Qu N."/>
            <person name="Zhao S."/>
            <person name="Tian F."/>
            <person name="Wang X."/>
            <person name="Wang H."/>
            <person name="Xu L."/>
            <person name="Liu X."/>
            <person name="Vinar T."/>
            <person name="Wang Y."/>
            <person name="Lam T.W."/>
            <person name="Yiu S.M."/>
            <person name="Liu S."/>
            <person name="Zhang H."/>
            <person name="Li D."/>
            <person name="Huang Y."/>
            <person name="Wang X."/>
            <person name="Yang G."/>
            <person name="Jiang Z."/>
            <person name="Wang J."/>
            <person name="Qin N."/>
            <person name="Li L."/>
            <person name="Li J."/>
            <person name="Bolund L."/>
            <person name="Kristiansen K."/>
            <person name="Wong G.K."/>
            <person name="Olson M."/>
            <person name="Zhang X."/>
            <person name="Li S."/>
            <person name="Yang H."/>
            <person name="Wang J."/>
            <person name="Wang J."/>
        </authorList>
    </citation>
    <scope>NUCLEOTIDE SEQUENCE [LARGE SCALE GENOMIC DNA]</scope>
</reference>
<dbReference type="GeneTree" id="ENSGT00960000187477"/>
<reference evidence="1" key="3">
    <citation type="submission" date="2025-09" db="UniProtKB">
        <authorList>
            <consortium name="Ensembl"/>
        </authorList>
    </citation>
    <scope>IDENTIFICATION</scope>
</reference>
<sequence length="99" mass="11077">MFPFLSFLSVHVLKEGTGFQYVAISHLPIALLEAFKLGPTLFWRSEEATLTQPLGHSSIHLTVSRTSLQRLIKARLLENGEESLCFLIAPVHACNLLIF</sequence>
<evidence type="ECO:0000313" key="1">
    <source>
        <dbReference type="Ensembl" id="ENSAMEP00000026536.1"/>
    </source>
</evidence>
<proteinExistence type="predicted"/>
<dbReference type="AlphaFoldDB" id="A0A7N5JK22"/>
<name>A0A7N5JK22_AILME</name>
<reference evidence="1" key="2">
    <citation type="submission" date="2025-08" db="UniProtKB">
        <authorList>
            <consortium name="Ensembl"/>
        </authorList>
    </citation>
    <scope>IDENTIFICATION</scope>
</reference>